<dbReference type="Proteomes" id="UP000019246">
    <property type="component" value="Unassembled WGS sequence"/>
</dbReference>
<dbReference type="STRING" id="1265818.MAQA_04491"/>
<evidence type="ECO:0000313" key="3">
    <source>
        <dbReference type="Proteomes" id="UP000019246"/>
    </source>
</evidence>
<dbReference type="PATRIC" id="fig|1265818.5.peg.891"/>
<sequence length="41" mass="4385">MTKEVILTGNDLTLDDVIGVAREGWSVKISAEAIEAVKKIA</sequence>
<dbReference type="Gene3D" id="1.10.275.10">
    <property type="entry name" value="Fumarase/aspartase (N-terminal domain)"/>
    <property type="match status" value="1"/>
</dbReference>
<evidence type="ECO:0000313" key="2">
    <source>
        <dbReference type="EMBL" id="EUJ20007.1"/>
    </source>
</evidence>
<comment type="caution">
    <text evidence="2">The sequence shown here is derived from an EMBL/GenBank/DDBJ whole genome shotgun (WGS) entry which is preliminary data.</text>
</comment>
<reference evidence="2 3" key="1">
    <citation type="journal article" date="2014" name="Int. J. Syst. Evol. Microbiol.">
        <title>Listeria floridensis sp. nov., Listeria aquatica sp. nov., Listeria cornellensis sp. nov., Listeria riparia sp. nov. and Listeria grandensis sp. nov., from agricultural and natural environments.</title>
        <authorList>
            <person name="den Bakker H.C."/>
            <person name="Warchocki S."/>
            <person name="Wright E.M."/>
            <person name="Allred A.F."/>
            <person name="Ahlstrom C."/>
            <person name="Manuel C.S."/>
            <person name="Stasiewicz M.J."/>
            <person name="Burrell A."/>
            <person name="Roof S."/>
            <person name="Strawn L."/>
            <person name="Fortes E.D."/>
            <person name="Nightingale K.K."/>
            <person name="Kephart D."/>
            <person name="Wiedmann M."/>
        </authorList>
    </citation>
    <scope>NUCLEOTIDE SEQUENCE [LARGE SCALE GENOMIC DNA]</scope>
    <source>
        <strain evidence="2 3">FSL S10-1188</strain>
    </source>
</reference>
<accession>W7B289</accession>
<evidence type="ECO:0000256" key="1">
    <source>
        <dbReference type="ARBA" id="ARBA00023239"/>
    </source>
</evidence>
<dbReference type="AlphaFoldDB" id="W7B289"/>
<dbReference type="SUPFAM" id="SSF48557">
    <property type="entry name" value="L-aspartase-like"/>
    <property type="match status" value="1"/>
</dbReference>
<dbReference type="GO" id="GO:0016829">
    <property type="term" value="F:lyase activity"/>
    <property type="evidence" value="ECO:0007669"/>
    <property type="project" value="UniProtKB-KW"/>
</dbReference>
<protein>
    <submittedName>
        <fullName evidence="2">Uncharacterized protein</fullName>
    </submittedName>
</protein>
<proteinExistence type="predicted"/>
<gene>
    <name evidence="2" type="ORF">MAQA_04491</name>
</gene>
<organism evidence="2 3">
    <name type="scientific">Listeria aquatica FSL S10-1188</name>
    <dbReference type="NCBI Taxonomy" id="1265818"/>
    <lineage>
        <taxon>Bacteria</taxon>
        <taxon>Bacillati</taxon>
        <taxon>Bacillota</taxon>
        <taxon>Bacilli</taxon>
        <taxon>Bacillales</taxon>
        <taxon>Listeriaceae</taxon>
        <taxon>Listeria</taxon>
    </lineage>
</organism>
<keyword evidence="3" id="KW-1185">Reference proteome</keyword>
<dbReference type="RefSeq" id="WP_277619933.1">
    <property type="nucleotide sequence ID" value="NZ_AOCG01000005.1"/>
</dbReference>
<dbReference type="InterPro" id="IPR024083">
    <property type="entry name" value="Fumarase/histidase_N"/>
</dbReference>
<dbReference type="EMBL" id="AOCG01000005">
    <property type="protein sequence ID" value="EUJ20007.1"/>
    <property type="molecule type" value="Genomic_DNA"/>
</dbReference>
<name>W7B289_9LIST</name>
<keyword evidence="1" id="KW-0456">Lyase</keyword>
<dbReference type="InterPro" id="IPR008948">
    <property type="entry name" value="L-Aspartase-like"/>
</dbReference>